<evidence type="ECO:0000313" key="1">
    <source>
        <dbReference type="EMBL" id="PWZ43760.1"/>
    </source>
</evidence>
<proteinExistence type="predicted"/>
<reference evidence="1 2" key="1">
    <citation type="journal article" date="2018" name="Nat. Genet.">
        <title>Extensive intraspecific gene order and gene structural variations between Mo17 and other maize genomes.</title>
        <authorList>
            <person name="Sun S."/>
            <person name="Zhou Y."/>
            <person name="Chen J."/>
            <person name="Shi J."/>
            <person name="Zhao H."/>
            <person name="Zhao H."/>
            <person name="Song W."/>
            <person name="Zhang M."/>
            <person name="Cui Y."/>
            <person name="Dong X."/>
            <person name="Liu H."/>
            <person name="Ma X."/>
            <person name="Jiao Y."/>
            <person name="Wang B."/>
            <person name="Wei X."/>
            <person name="Stein J.C."/>
            <person name="Glaubitz J.C."/>
            <person name="Lu F."/>
            <person name="Yu G."/>
            <person name="Liang C."/>
            <person name="Fengler K."/>
            <person name="Li B."/>
            <person name="Rafalski A."/>
            <person name="Schnable P.S."/>
            <person name="Ware D.H."/>
            <person name="Buckler E.S."/>
            <person name="Lai J."/>
        </authorList>
    </citation>
    <scope>NUCLEOTIDE SEQUENCE [LARGE SCALE GENOMIC DNA]</scope>
    <source>
        <strain evidence="2">cv. Missouri 17</strain>
        <tissue evidence="1">Seedling</tissue>
    </source>
</reference>
<name>A0A3L6G5S4_MAIZE</name>
<protein>
    <submittedName>
        <fullName evidence="1">Uncharacterized protein</fullName>
    </submittedName>
</protein>
<dbReference type="EMBL" id="NCVQ01000002">
    <property type="protein sequence ID" value="PWZ43760.1"/>
    <property type="molecule type" value="Genomic_DNA"/>
</dbReference>
<accession>A0A3L6G5S4</accession>
<sequence>MLQLMLEAVWIQVPINDVHHRTAFESKMKEKGCYLNCRCSMLVESSIT</sequence>
<evidence type="ECO:0000313" key="2">
    <source>
        <dbReference type="Proteomes" id="UP000251960"/>
    </source>
</evidence>
<comment type="caution">
    <text evidence="1">The sequence shown here is derived from an EMBL/GenBank/DDBJ whole genome shotgun (WGS) entry which is preliminary data.</text>
</comment>
<dbReference type="Proteomes" id="UP000251960">
    <property type="component" value="Chromosome 10"/>
</dbReference>
<gene>
    <name evidence="1" type="ORF">Zm00014a_021201</name>
</gene>
<organism evidence="1 2">
    <name type="scientific">Zea mays</name>
    <name type="common">Maize</name>
    <dbReference type="NCBI Taxonomy" id="4577"/>
    <lineage>
        <taxon>Eukaryota</taxon>
        <taxon>Viridiplantae</taxon>
        <taxon>Streptophyta</taxon>
        <taxon>Embryophyta</taxon>
        <taxon>Tracheophyta</taxon>
        <taxon>Spermatophyta</taxon>
        <taxon>Magnoliopsida</taxon>
        <taxon>Liliopsida</taxon>
        <taxon>Poales</taxon>
        <taxon>Poaceae</taxon>
        <taxon>PACMAD clade</taxon>
        <taxon>Panicoideae</taxon>
        <taxon>Andropogonodae</taxon>
        <taxon>Andropogoneae</taxon>
        <taxon>Tripsacinae</taxon>
        <taxon>Zea</taxon>
    </lineage>
</organism>
<dbReference type="AlphaFoldDB" id="A0A3L6G5S4"/>